<sequence length="207" mass="23190">MSKLINIVRSRFIQGESLPDWYEKRLEICASCTLNSKNIDKDQKTSGRKAWELIAGAHCTDPTCGCTISEKAKIDTEFCPIKKWLSVRQEEEAIVSSLHKITNMTPSKVKIAKEGLYFSADLGELKYGEDSTFELKIEVEGAAKVTSKGSCGCLETTVTPNENDYTFKVKYNTNLLGKILGKTVKFLYVKSNIRVEITFLIKGNVSR</sequence>
<organism evidence="1 2">
    <name type="scientific">Cellulophaga phage phi4:1_13</name>
    <dbReference type="NCBI Taxonomy" id="1747284"/>
    <lineage>
        <taxon>Viruses</taxon>
        <taxon>Duplodnaviria</taxon>
        <taxon>Heunggongvirae</taxon>
        <taxon>Uroviricota</taxon>
        <taxon>Caudoviricetes</taxon>
        <taxon>Lightbulbvirus</taxon>
        <taxon>Lightbulbvirus Cba41</taxon>
    </lineage>
</organism>
<evidence type="ECO:0000313" key="2">
    <source>
        <dbReference type="Proteomes" id="UP000229115"/>
    </source>
</evidence>
<dbReference type="EMBL" id="KT962245">
    <property type="protein sequence ID" value="ALO80080.1"/>
    <property type="molecule type" value="Genomic_RNA"/>
</dbReference>
<dbReference type="Proteomes" id="UP000229115">
    <property type="component" value="Segment"/>
</dbReference>
<protein>
    <submittedName>
        <fullName evidence="1">Uncharacterized protein</fullName>
    </submittedName>
</protein>
<gene>
    <name evidence="1" type="ORF">Phi4113_071</name>
</gene>
<accession>A0A0S2MVY7</accession>
<name>A0A0S2MVY7_9CAUD</name>
<reference evidence="1 2" key="1">
    <citation type="submission" date="2015-10" db="EMBL/GenBank/DDBJ databases">
        <title>Large-scale maps of variable infection efficiencies in aquatic Bacteriodetes phage-host model systems.</title>
        <authorList>
            <person name="Holmfeldt K."/>
            <person name="Solonenko N."/>
            <person name="Howard-Varona C."/>
            <person name="Moreno M."/>
            <person name="Malmstrom R.R."/>
            <person name="Blow M.J."/>
            <person name="Sullivan M.B."/>
        </authorList>
    </citation>
    <scope>NUCLEOTIDE SEQUENCE [LARGE SCALE GENOMIC DNA]</scope>
</reference>
<evidence type="ECO:0000313" key="1">
    <source>
        <dbReference type="EMBL" id="ALO80080.1"/>
    </source>
</evidence>
<proteinExistence type="predicted"/>